<dbReference type="PANTHER" id="PTHR23346:SF19">
    <property type="entry name" value="PROTEASOME ADAPTER AND SCAFFOLD PROTEIN ECM29"/>
    <property type="match status" value="1"/>
</dbReference>
<keyword evidence="1" id="KW-0677">Repeat</keyword>
<feature type="compositionally biased region" description="Basic and acidic residues" evidence="3">
    <location>
        <begin position="92"/>
        <end position="109"/>
    </location>
</feature>
<evidence type="ECO:0000259" key="4">
    <source>
        <dbReference type="Pfam" id="PF24492"/>
    </source>
</evidence>
<dbReference type="Pfam" id="PF24492">
    <property type="entry name" value="HEAT_ECM29"/>
    <property type="match status" value="1"/>
</dbReference>
<dbReference type="PROSITE" id="PS50077">
    <property type="entry name" value="HEAT_REPEAT"/>
    <property type="match status" value="1"/>
</dbReference>
<sequence>FLLLRDCAQSEKLWGEAARVSGEVPALKGGRGAARRSSASLPALVPALLQTIEGCGDWIARRREGEEREGRQRRAREEAERASARSCGHASGRRERESATREAEDRREQARREASENWLASRVLEILDENTLFVRDPVAFADMETRENSSGAAARWRGLVGEKTRQPERAADAADADLEDAEETMVTARIRHALEQEIIRWSTRIFPPDHPAFRFFPLFFSTSVDGATRDLAVSRGEQFPRSHPTLRTFLAFALPRLLPGCLPRDPREHIHCSSSAASASSLSFSDSPSAPAESLYAPSALTRISGPSSSTFLHVPAHAGGASLTAPQWQAWMADWQTATRRVLGDRDADPTSRALPTVSSRLLVPFCAYLLRLQRRSADQTLRGSRAKPAERENKKEDNKKEENKKEENKKDNEEQTRKVEGNCGEEQECCEGPSERVKRLCVESRESWGKVSSPSSSAASCQASLCLELQDAFRLLFLLRLLLSRVDHPGSEGTLSLPDRLASVRLYCEGVLGLLYTLQTRMLPQWLSCECMKSACASEELSAGSTNQFRSPAPVLPTPVRLLLLLLQAHFPLLQRTALFAEISGDSEPSRLVDGEGDFETRKLVAKVFAKTAQLVHRVQMRERRRRTACTSASGERESSVEGEVSSSCLVARPSGYLVDMLRYFRGFLEGGDSSSFSRGKETEDGFQDDASVPAVSSSLPDLAAALLSPEERDGVSEELRLIFEIPAAAQNATRGAPEALGSLFALGELFAVARRSSLDSRNREKEARETGEKKSDERKETVKGKDGATSSDRGHREEERSSKTRNVEDVSSGVYPEEIRACVRVVVRHVLRWGAAYSGQAVERMIGIEGIEKRLLKAFGEKMKTPGSDKVLERYAAELLSGSLSALADICMRRTSAVACVLVEMQEAGEEQTDGPNASLRQETKEQNKKEEKALQHLVSFLDAVARHALAVSVDEATGDLRPLSTSSQRAALAVCGSAWFSLAAIGAFSSRDAASQGQQSRMQTEREADAEREESKKRLHDESPRSDAQGDASASDPGSCRTAAGDSSFFSSSPPSFASASLCFSSSSSVEDGAKTPTVFLRCLVALLREGTQRAALIRAHLALTFSRFFAAASRACAEEILRQLLFLGLHEADVASQPSSSSSSSSSSSCSREEVVLTLGSGEQGVESVRLGAFSAVELETLAGTAGLCLSSVLLHIPWKLALFPALLVPLQRCFLRMVSQADVLVGASGWRNLSRLAVVTVLAETQSRTGNARAWKQEETNDPVTGNLSLKDKASSSSSSSFFEGLLRDLLHSLPTQSRGANVQHLQMQGFSLSSVKEREDKKSGEAETALSLCCAADASAAAARLKLLKQLVTTARDLKIPALVYLLLDQPQKEQMLFLQGPLLDAFDLLGSFSARASRPHVLGATREQTRVSGDAQTGGEDEGAERERVDAEEKSEHPFEREESVGDGSGGDDCEEGEATEEEDEASELSRNKKIHGGLETAEQSLVEHICASVSREALGAGLAVFIYHRDPRLREAAVLACQSLFGFASVPDCLEQAHARDEETRERKRMLQRVSRTAPCRDAEDTETAEAPDDAGETQAEREGRTERSGKNAERKTEEEKGEESRVFASLAKSFLAALEGSDPLRREAACKGGAFLFKWARHWTDVEAVLEQTWKSLLRCMDDLCEEVRLAAGPLARAVKLMTVRACTPKLQTQQAAQEAVEKTVPLLQHLCDINSSNKELRVFLLESLRACISSCGRSVGPCLVTVVPFLVDAVAAFEPRALSHYQFHAERVFGISASKFEQLRVDFSMGGATAGLLKSVVRYMTPEILSKLVPALLQRLRTSVGSASRCSVCMLLTWTITEHCGSGTGVVRSSSSSSALAGSTAPALCAAPGRTEQSAGGKGEERGDAQFSIAPQDAKKLLRGLARSLTDNSPPVQKAAATALAAVSRFVGDDQLGELILAQLLKPLGSEVVESGAAGSAEANRLEARVGAGRALLEVCKRCSERLMLPAIRGRIAARSFVLSRGEAKGDAQEIWRQLFAEVSGASDCVTVQRFLSFILEDLRLLLDSPWREDKGDAACALQAVCRLLSPIWTDTGRRKCDPARYIARCLDVWSTKSINAASV</sequence>
<dbReference type="GO" id="GO:0005634">
    <property type="term" value="C:nucleus"/>
    <property type="evidence" value="ECO:0007669"/>
    <property type="project" value="TreeGrafter"/>
</dbReference>
<feature type="compositionally biased region" description="Basic and acidic residues" evidence="3">
    <location>
        <begin position="1588"/>
        <end position="1614"/>
    </location>
</feature>
<reference evidence="5 6" key="1">
    <citation type="submission" date="2014-05" db="EMBL/GenBank/DDBJ databases">
        <authorList>
            <person name="Sibley D."/>
            <person name="Venepally P."/>
            <person name="Karamycheva S."/>
            <person name="Hadjithomas M."/>
            <person name="Khan A."/>
            <person name="Brunk B."/>
            <person name="Roos D."/>
            <person name="Caler E."/>
            <person name="Lorenzi H."/>
        </authorList>
    </citation>
    <scope>NUCLEOTIDE SEQUENCE [LARGE SCALE GENOMIC DNA]</scope>
    <source>
        <strain evidence="5 6">RUB</strain>
    </source>
</reference>
<gene>
    <name evidence="5" type="ORF">TGRUB_280540A</name>
</gene>
<feature type="compositionally biased region" description="Basic and acidic residues" evidence="3">
    <location>
        <begin position="64"/>
        <end position="83"/>
    </location>
</feature>
<dbReference type="InterPro" id="IPR016024">
    <property type="entry name" value="ARM-type_fold"/>
</dbReference>
<feature type="compositionally biased region" description="Basic and acidic residues" evidence="3">
    <location>
        <begin position="389"/>
        <end position="422"/>
    </location>
</feature>
<feature type="compositionally biased region" description="Polar residues" evidence="3">
    <location>
        <begin position="996"/>
        <end position="1006"/>
    </location>
</feature>
<evidence type="ECO:0000256" key="2">
    <source>
        <dbReference type="PROSITE-ProRule" id="PRU00103"/>
    </source>
</evidence>
<evidence type="ECO:0000256" key="1">
    <source>
        <dbReference type="ARBA" id="ARBA00022737"/>
    </source>
</evidence>
<dbReference type="InterPro" id="IPR011989">
    <property type="entry name" value="ARM-like"/>
</dbReference>
<dbReference type="GO" id="GO:0060090">
    <property type="term" value="F:molecular adaptor activity"/>
    <property type="evidence" value="ECO:0007669"/>
    <property type="project" value="TreeGrafter"/>
</dbReference>
<evidence type="ECO:0000256" key="3">
    <source>
        <dbReference type="SAM" id="MobiDB-lite"/>
    </source>
</evidence>
<dbReference type="OrthoDB" id="16066at2759"/>
<organism evidence="5 6">
    <name type="scientific">Toxoplasma gondii RUB</name>
    <dbReference type="NCBI Taxonomy" id="935652"/>
    <lineage>
        <taxon>Eukaryota</taxon>
        <taxon>Sar</taxon>
        <taxon>Alveolata</taxon>
        <taxon>Apicomplexa</taxon>
        <taxon>Conoidasida</taxon>
        <taxon>Coccidia</taxon>
        <taxon>Eucoccidiorida</taxon>
        <taxon>Eimeriorina</taxon>
        <taxon>Sarcocystidae</taxon>
        <taxon>Toxoplasma</taxon>
    </lineage>
</organism>
<dbReference type="Proteomes" id="UP000028834">
    <property type="component" value="Unassembled WGS sequence"/>
</dbReference>
<proteinExistence type="predicted"/>
<feature type="region of interest" description="Disordered" evidence="3">
    <location>
        <begin position="1408"/>
        <end position="1480"/>
    </location>
</feature>
<feature type="domain" description="Proteasome adapter and scaffold protein ECM29 HEAT-repeat" evidence="4">
    <location>
        <begin position="1752"/>
        <end position="1848"/>
    </location>
</feature>
<feature type="compositionally biased region" description="Basic and acidic residues" evidence="3">
    <location>
        <begin position="1433"/>
        <end position="1452"/>
    </location>
</feature>
<feature type="compositionally biased region" description="Basic and acidic residues" evidence="3">
    <location>
        <begin position="763"/>
        <end position="811"/>
    </location>
</feature>
<feature type="compositionally biased region" description="Acidic residues" evidence="3">
    <location>
        <begin position="1573"/>
        <end position="1585"/>
    </location>
</feature>
<dbReference type="InterPro" id="IPR021133">
    <property type="entry name" value="HEAT_type_2"/>
</dbReference>
<dbReference type="GO" id="GO:0005737">
    <property type="term" value="C:cytoplasm"/>
    <property type="evidence" value="ECO:0007669"/>
    <property type="project" value="TreeGrafter"/>
</dbReference>
<feature type="repeat" description="HEAT" evidence="2">
    <location>
        <begin position="1912"/>
        <end position="1950"/>
    </location>
</feature>
<protein>
    <submittedName>
        <fullName evidence="5">HEAT repeat-containing protein</fullName>
    </submittedName>
</protein>
<dbReference type="EMBL" id="AFYV02002868">
    <property type="protein sequence ID" value="KFG57355.1"/>
    <property type="molecule type" value="Genomic_DNA"/>
</dbReference>
<feature type="region of interest" description="Disordered" evidence="3">
    <location>
        <begin position="1256"/>
        <end position="1283"/>
    </location>
</feature>
<feature type="region of interest" description="Disordered" evidence="3">
    <location>
        <begin position="996"/>
        <end position="1044"/>
    </location>
</feature>
<feature type="region of interest" description="Disordered" evidence="3">
    <location>
        <begin position="64"/>
        <end position="109"/>
    </location>
</feature>
<dbReference type="VEuPathDB" id="ToxoDB:TGRUB_280540A"/>
<feature type="region of interest" description="Disordered" evidence="3">
    <location>
        <begin position="914"/>
        <end position="935"/>
    </location>
</feature>
<feature type="compositionally biased region" description="Acidic residues" evidence="3">
    <location>
        <begin position="1458"/>
        <end position="1475"/>
    </location>
</feature>
<comment type="caution">
    <text evidence="5">The sequence shown here is derived from an EMBL/GenBank/DDBJ whole genome shotgun (WGS) entry which is preliminary data.</text>
</comment>
<evidence type="ECO:0000313" key="6">
    <source>
        <dbReference type="Proteomes" id="UP000028834"/>
    </source>
</evidence>
<feature type="compositionally biased region" description="Basic and acidic residues" evidence="3">
    <location>
        <begin position="925"/>
        <end position="935"/>
    </location>
</feature>
<feature type="compositionally biased region" description="Basic and acidic residues" evidence="3">
    <location>
        <begin position="1007"/>
        <end position="1029"/>
    </location>
</feature>
<dbReference type="PANTHER" id="PTHR23346">
    <property type="entry name" value="TRANSLATIONAL ACTIVATOR GCN1-RELATED"/>
    <property type="match status" value="1"/>
</dbReference>
<feature type="region of interest" description="Disordered" evidence="3">
    <location>
        <begin position="763"/>
        <end position="813"/>
    </location>
</feature>
<dbReference type="GO" id="GO:0036503">
    <property type="term" value="P:ERAD pathway"/>
    <property type="evidence" value="ECO:0007669"/>
    <property type="project" value="TreeGrafter"/>
</dbReference>
<feature type="non-terminal residue" evidence="5">
    <location>
        <position position="1"/>
    </location>
</feature>
<evidence type="ECO:0000313" key="5">
    <source>
        <dbReference type="EMBL" id="KFG57355.1"/>
    </source>
</evidence>
<feature type="region of interest" description="Disordered" evidence="3">
    <location>
        <begin position="1550"/>
        <end position="1614"/>
    </location>
</feature>
<name>A0A086LL37_TOXGO</name>
<dbReference type="SUPFAM" id="SSF48371">
    <property type="entry name" value="ARM repeat"/>
    <property type="match status" value="1"/>
</dbReference>
<feature type="region of interest" description="Disordered" evidence="3">
    <location>
        <begin position="381"/>
        <end position="431"/>
    </location>
</feature>
<dbReference type="Gene3D" id="1.25.10.10">
    <property type="entry name" value="Leucine-rich Repeat Variant"/>
    <property type="match status" value="2"/>
</dbReference>
<feature type="region of interest" description="Disordered" evidence="3">
    <location>
        <begin position="677"/>
        <end position="696"/>
    </location>
</feature>
<accession>A0A086LL37</accession>
<dbReference type="InterPro" id="IPR055443">
    <property type="entry name" value="HEAT_ECM29"/>
</dbReference>